<feature type="region of interest" description="Disordered" evidence="1">
    <location>
        <begin position="25"/>
        <end position="52"/>
    </location>
</feature>
<sequence>MTSWPLPKAVGAVWRLTAAAELRSGRTRRLPGPVSPPVTHVSPQPSPAEARPGWISSIPATYRWRAFDTMAWFVDLAASCDNGYSGQTATLDMTENSAEERDANRNVILTSAWPVLAGRTIGMQRQ</sequence>
<proteinExistence type="predicted"/>
<name>A0A3S0QG32_9GAMM</name>
<comment type="caution">
    <text evidence="2">The sequence shown here is derived from an EMBL/GenBank/DDBJ whole genome shotgun (WGS) entry which is preliminary data.</text>
</comment>
<dbReference type="AlphaFoldDB" id="A0A3S0QG32"/>
<gene>
    <name evidence="2" type="ORF">DSL92_03770</name>
</gene>
<evidence type="ECO:0000256" key="1">
    <source>
        <dbReference type="SAM" id="MobiDB-lite"/>
    </source>
</evidence>
<accession>A0A3S0QG32</accession>
<reference evidence="2" key="1">
    <citation type="submission" date="2018-12" db="EMBL/GenBank/DDBJ databases">
        <authorList>
            <person name="Jadhav K."/>
            <person name="Kushwaha B."/>
            <person name="Jadhav I."/>
        </authorList>
    </citation>
    <scope>NUCLEOTIDE SEQUENCE [LARGE SCALE GENOMIC DNA]</scope>
    <source>
        <strain evidence="2">SBS 10</strain>
    </source>
</reference>
<protein>
    <submittedName>
        <fullName evidence="2">Uncharacterized protein</fullName>
    </submittedName>
</protein>
<dbReference type="EMBL" id="RXHI01000009">
    <property type="protein sequence ID" value="RUA22823.1"/>
    <property type="molecule type" value="Genomic_DNA"/>
</dbReference>
<evidence type="ECO:0000313" key="2">
    <source>
        <dbReference type="EMBL" id="RUA22823.1"/>
    </source>
</evidence>
<organism evidence="2">
    <name type="scientific">Billgrantia gudaonensis</name>
    <dbReference type="NCBI Taxonomy" id="376427"/>
    <lineage>
        <taxon>Bacteria</taxon>
        <taxon>Pseudomonadati</taxon>
        <taxon>Pseudomonadota</taxon>
        <taxon>Gammaproteobacteria</taxon>
        <taxon>Oceanospirillales</taxon>
        <taxon>Halomonadaceae</taxon>
        <taxon>Billgrantia</taxon>
    </lineage>
</organism>